<proteinExistence type="predicted"/>
<evidence type="ECO:0000256" key="1">
    <source>
        <dbReference type="ARBA" id="ARBA00022723"/>
    </source>
</evidence>
<dbReference type="PANTHER" id="PTHR40447">
    <property type="entry name" value="ANAEROBIC SULFITE REDUCTASE SUBUNIT A"/>
    <property type="match status" value="1"/>
</dbReference>
<evidence type="ECO:0000259" key="4">
    <source>
        <dbReference type="PROSITE" id="PS51379"/>
    </source>
</evidence>
<protein>
    <submittedName>
        <fullName evidence="5">4Fe-4S ferredoxin</fullName>
    </submittedName>
</protein>
<dbReference type="GO" id="GO:0051536">
    <property type="term" value="F:iron-sulfur cluster binding"/>
    <property type="evidence" value="ECO:0007669"/>
    <property type="project" value="UniProtKB-KW"/>
</dbReference>
<dbReference type="PROSITE" id="PS00198">
    <property type="entry name" value="4FE4S_FER_1"/>
    <property type="match status" value="1"/>
</dbReference>
<dbReference type="EMBL" id="CAACVI010000001">
    <property type="protein sequence ID" value="VEN72906.1"/>
    <property type="molecule type" value="Genomic_DNA"/>
</dbReference>
<evidence type="ECO:0000313" key="5">
    <source>
        <dbReference type="EMBL" id="VEN72906.1"/>
    </source>
</evidence>
<dbReference type="InterPro" id="IPR017896">
    <property type="entry name" value="4Fe4S_Fe-S-bd"/>
</dbReference>
<feature type="domain" description="4Fe-4S ferredoxin-type" evidence="4">
    <location>
        <begin position="232"/>
        <end position="264"/>
    </location>
</feature>
<accession>A0A484HCD2</accession>
<dbReference type="Pfam" id="PF17179">
    <property type="entry name" value="Fer4_22"/>
    <property type="match status" value="1"/>
</dbReference>
<dbReference type="InterPro" id="IPR009051">
    <property type="entry name" value="Helical_ferredxn"/>
</dbReference>
<feature type="domain" description="4Fe-4S ferredoxin-type" evidence="4">
    <location>
        <begin position="312"/>
        <end position="341"/>
    </location>
</feature>
<dbReference type="GO" id="GO:0046872">
    <property type="term" value="F:metal ion binding"/>
    <property type="evidence" value="ECO:0007669"/>
    <property type="project" value="UniProtKB-KW"/>
</dbReference>
<evidence type="ECO:0000256" key="3">
    <source>
        <dbReference type="ARBA" id="ARBA00023014"/>
    </source>
</evidence>
<dbReference type="InterPro" id="IPR017900">
    <property type="entry name" value="4Fe4S_Fe_S_CS"/>
</dbReference>
<dbReference type="SUPFAM" id="SSF46548">
    <property type="entry name" value="alpha-helical ferredoxin"/>
    <property type="match status" value="1"/>
</dbReference>
<gene>
    <name evidence="5" type="ORF">EPICR_10407</name>
</gene>
<organism evidence="5">
    <name type="scientific">uncultured Desulfobacteraceae bacterium</name>
    <dbReference type="NCBI Taxonomy" id="218296"/>
    <lineage>
        <taxon>Bacteria</taxon>
        <taxon>Pseudomonadati</taxon>
        <taxon>Thermodesulfobacteriota</taxon>
        <taxon>Desulfobacteria</taxon>
        <taxon>Desulfobacterales</taxon>
        <taxon>Desulfobacteraceae</taxon>
        <taxon>environmental samples</taxon>
    </lineage>
</organism>
<evidence type="ECO:0000256" key="2">
    <source>
        <dbReference type="ARBA" id="ARBA00023004"/>
    </source>
</evidence>
<keyword evidence="3" id="KW-0411">Iron-sulfur</keyword>
<dbReference type="PROSITE" id="PS51379">
    <property type="entry name" value="4FE4S_FER_2"/>
    <property type="match status" value="2"/>
</dbReference>
<keyword evidence="1" id="KW-0479">Metal-binding</keyword>
<dbReference type="Gene3D" id="1.10.1060.10">
    <property type="entry name" value="Alpha-helical ferredoxin"/>
    <property type="match status" value="1"/>
</dbReference>
<dbReference type="PANTHER" id="PTHR40447:SF1">
    <property type="entry name" value="ANAEROBIC SULFITE REDUCTASE SUBUNIT A"/>
    <property type="match status" value="1"/>
</dbReference>
<sequence>MKIIKIDKKDWPAGLEKSRGAYRLIGPVMDAGGRFASKFRELDKGELPDLSVADTVLSPKSIAFPQSETMFEYTTDETSDDRDILKRPERDYSPTAVIGIRPCDAASFLILKKNFDTKEYRDPYWADAYESCVFIGLAADDPLPEDFSPSVGSGPFDESGLDVLLANGGDFFLAKVITDKGEAYLKAAGWETDAGPEAAKQLEDMKAGAEKKISSAISFDRILDQSILDLYDADFWDDAAFACLNCGTCAYVCPTCWCFDIQDETRGHSGQRNKLWDACMFPLFSVHASGHNPRSSKTMRARQRFMHKLKYYPDKYNDGVMCVGCGRCVRLCPVNIDIRKVCERMNSHQPAEDAKQAR</sequence>
<keyword evidence="2" id="KW-0408">Iron</keyword>
<name>A0A484HCD2_9BACT</name>
<reference evidence="5" key="1">
    <citation type="submission" date="2019-01" db="EMBL/GenBank/DDBJ databases">
        <authorList>
            <consortium name="Genoscope - CEA"/>
            <person name="William W."/>
        </authorList>
    </citation>
    <scope>NUCLEOTIDE SEQUENCE</scope>
    <source>
        <strain evidence="5">CR-1</strain>
    </source>
</reference>
<dbReference type="AlphaFoldDB" id="A0A484HCD2"/>